<sequence length="192" mass="20707">MADDDSPDAVESTDAEEAEEAPEDGTPKAKEPLSRVALGARVGIAVVVVLAVLTGWLGYRAYQSYGVEQQREAFLQAGRQAATALTNVSWETADADVQRVLDSASGTFFDDFQKRAESYLEVVKQVQSKSEGTITSSALESVDDNTAKVLVSVTVKSTNAGVPEQAPQFWRMRLTVEQNAGQAEVSDVEFIE</sequence>
<dbReference type="GO" id="GO:0016020">
    <property type="term" value="C:membrane"/>
    <property type="evidence" value="ECO:0007669"/>
    <property type="project" value="UniProtKB-SubCell"/>
</dbReference>
<dbReference type="PANTHER" id="PTHR37042">
    <property type="entry name" value="OUTER MEMBRANE PROTEIN RV1973"/>
    <property type="match status" value="1"/>
</dbReference>
<reference evidence="5 6" key="1">
    <citation type="journal article" date="2013" name="Genome Announc.">
        <title>Draft genome sequence of MKD8, a conjugal recipient Mycobacterium smegmatis strain.</title>
        <authorList>
            <person name="Gray T.A."/>
            <person name="Palumbo M.J."/>
            <person name="Derbyshire K.M."/>
        </authorList>
    </citation>
    <scope>NUCLEOTIDE SEQUENCE [LARGE SCALE GENOMIC DNA]</scope>
    <source>
        <strain evidence="5 6">MKD8</strain>
    </source>
</reference>
<feature type="transmembrane region" description="Helical" evidence="4">
    <location>
        <begin position="38"/>
        <end position="59"/>
    </location>
</feature>
<evidence type="ECO:0000256" key="4">
    <source>
        <dbReference type="SAM" id="Phobius"/>
    </source>
</evidence>
<evidence type="ECO:0000256" key="2">
    <source>
        <dbReference type="ARBA" id="ARBA00023136"/>
    </source>
</evidence>
<reference evidence="6" key="2">
    <citation type="submission" date="2018-03" db="EMBL/GenBank/DDBJ databases">
        <authorList>
            <person name="Derbyshire K."/>
            <person name="Gray T.A."/>
            <person name="Champion M."/>
        </authorList>
    </citation>
    <scope>NUCLEOTIDE SEQUENCE [LARGE SCALE GENOMIC DNA]</scope>
    <source>
        <strain evidence="6">MKD8</strain>
    </source>
</reference>
<evidence type="ECO:0000313" key="5">
    <source>
        <dbReference type="EMBL" id="AWT56051.1"/>
    </source>
</evidence>
<name>A0A2U9PW73_MYCSE</name>
<keyword evidence="4" id="KW-1133">Transmembrane helix</keyword>
<gene>
    <name evidence="5" type="ORF">D806_051010</name>
</gene>
<dbReference type="EMBL" id="CP027541">
    <property type="protein sequence ID" value="AWT56051.1"/>
    <property type="molecule type" value="Genomic_DNA"/>
</dbReference>
<keyword evidence="4" id="KW-0812">Transmembrane</keyword>
<protein>
    <recommendedName>
        <fullName evidence="7">Mce protein</fullName>
    </recommendedName>
</protein>
<feature type="region of interest" description="Disordered" evidence="3">
    <location>
        <begin position="1"/>
        <end position="30"/>
    </location>
</feature>
<organism evidence="5 6">
    <name type="scientific">Mycolicibacterium smegmatis (strain MKD8)</name>
    <name type="common">Mycobacterium smegmatis</name>
    <dbReference type="NCBI Taxonomy" id="1214915"/>
    <lineage>
        <taxon>Bacteria</taxon>
        <taxon>Bacillati</taxon>
        <taxon>Actinomycetota</taxon>
        <taxon>Actinomycetes</taxon>
        <taxon>Mycobacteriales</taxon>
        <taxon>Mycobacteriaceae</taxon>
        <taxon>Mycolicibacterium</taxon>
    </lineage>
</organism>
<keyword evidence="2 4" id="KW-0472">Membrane</keyword>
<accession>A0A2U9PW73</accession>
<evidence type="ECO:0000256" key="3">
    <source>
        <dbReference type="SAM" id="MobiDB-lite"/>
    </source>
</evidence>
<proteinExistence type="predicted"/>
<evidence type="ECO:0008006" key="7">
    <source>
        <dbReference type="Google" id="ProtNLM"/>
    </source>
</evidence>
<dbReference type="PANTHER" id="PTHR37042:SF4">
    <property type="entry name" value="OUTER MEMBRANE PROTEIN RV1973"/>
    <property type="match status" value="1"/>
</dbReference>
<dbReference type="AlphaFoldDB" id="A0A2U9PW73"/>
<feature type="compositionally biased region" description="Acidic residues" evidence="3">
    <location>
        <begin position="1"/>
        <end position="23"/>
    </location>
</feature>
<evidence type="ECO:0000313" key="6">
    <source>
        <dbReference type="Proteomes" id="UP000011200"/>
    </source>
</evidence>
<comment type="subcellular location">
    <subcellularLocation>
        <location evidence="1">Membrane</location>
    </subcellularLocation>
</comment>
<evidence type="ECO:0000256" key="1">
    <source>
        <dbReference type="ARBA" id="ARBA00004370"/>
    </source>
</evidence>
<dbReference type="Proteomes" id="UP000011200">
    <property type="component" value="Chromosome"/>
</dbReference>
<dbReference type="RefSeq" id="WP_003896610.1">
    <property type="nucleotide sequence ID" value="NZ_CP027541.1"/>
</dbReference>